<dbReference type="InterPro" id="IPR028082">
    <property type="entry name" value="Peripla_BP_I"/>
</dbReference>
<sequence length="354" mass="40491">MKISLVWSIYIVSFITCEALPDIIRIGGLFHSIDNKQEIAFRYAVEKINGNRNILPKSRLSAQIEEITPQDSFHASKRVCHLLKTGIAAIFGPQNAHTASHVQSICDTMEIPHLETRWDFRLKREGCLVNLYPHPSTLSKAYVHLVKSLGWKSFTIIYETNEGLVRLQELLKAHGPTDYPITIKQLGEDSKIGHGYRPLLKQIKNSAESHIVLDCSTDKIYSVLKQAQEIGMMTDYHSYFITSLDLHAIDLSEFKHGGTNITAFRIVNPEKTQIVVRDWIIGEERYSRKLEIEQNEDNHTFIKTETALMYDAVHLFARALHVLDASQQIEIKPLSCDLTDTWDHGYSLINYMKN</sequence>
<dbReference type="AlphaFoldDB" id="A0AAJ6YTG3"/>
<dbReference type="GO" id="GO:0016020">
    <property type="term" value="C:membrane"/>
    <property type="evidence" value="ECO:0007669"/>
    <property type="project" value="UniProtKB-SubCell"/>
</dbReference>
<dbReference type="Gene3D" id="3.40.50.2300">
    <property type="match status" value="2"/>
</dbReference>
<gene>
    <name evidence="8" type="primary">LOC105366970</name>
</gene>
<keyword evidence="3" id="KW-1133">Transmembrane helix</keyword>
<comment type="subcellular location">
    <subcellularLocation>
        <location evidence="1">Membrane</location>
    </subcellularLocation>
</comment>
<dbReference type="CDD" id="cd06382">
    <property type="entry name" value="PBP1_iGluR_Kainate"/>
    <property type="match status" value="1"/>
</dbReference>
<dbReference type="PANTHER" id="PTHR18966">
    <property type="entry name" value="IONOTROPIC GLUTAMATE RECEPTOR"/>
    <property type="match status" value="1"/>
</dbReference>
<evidence type="ECO:0000256" key="5">
    <source>
        <dbReference type="SAM" id="SignalP"/>
    </source>
</evidence>
<dbReference type="RefSeq" id="XP_011503888.1">
    <property type="nucleotide sequence ID" value="XM_011505586.1"/>
</dbReference>
<name>A0AAJ6YTG3_9HYME</name>
<dbReference type="FunFam" id="3.40.50.2300:FF:000106">
    <property type="entry name" value="Glutamate receptor ionotropic, kainate"/>
    <property type="match status" value="1"/>
</dbReference>
<evidence type="ECO:0000313" key="8">
    <source>
        <dbReference type="RefSeq" id="XP_011503888.1"/>
    </source>
</evidence>
<feature type="signal peptide" evidence="5">
    <location>
        <begin position="1"/>
        <end position="19"/>
    </location>
</feature>
<evidence type="ECO:0000259" key="6">
    <source>
        <dbReference type="Pfam" id="PF01094"/>
    </source>
</evidence>
<evidence type="ECO:0000313" key="7">
    <source>
        <dbReference type="Proteomes" id="UP000695007"/>
    </source>
</evidence>
<accession>A0AAJ6YTG3</accession>
<dbReference type="GeneID" id="105366970"/>
<dbReference type="InterPro" id="IPR001828">
    <property type="entry name" value="ANF_lig-bd_rcpt"/>
</dbReference>
<organism evidence="7 8">
    <name type="scientific">Ceratosolen solmsi marchali</name>
    <dbReference type="NCBI Taxonomy" id="326594"/>
    <lineage>
        <taxon>Eukaryota</taxon>
        <taxon>Metazoa</taxon>
        <taxon>Ecdysozoa</taxon>
        <taxon>Arthropoda</taxon>
        <taxon>Hexapoda</taxon>
        <taxon>Insecta</taxon>
        <taxon>Pterygota</taxon>
        <taxon>Neoptera</taxon>
        <taxon>Endopterygota</taxon>
        <taxon>Hymenoptera</taxon>
        <taxon>Apocrita</taxon>
        <taxon>Proctotrupomorpha</taxon>
        <taxon>Chalcidoidea</taxon>
        <taxon>Agaonidae</taxon>
        <taxon>Agaoninae</taxon>
        <taxon>Ceratosolen</taxon>
    </lineage>
</organism>
<keyword evidence="2" id="KW-0812">Transmembrane</keyword>
<keyword evidence="5" id="KW-0732">Signal</keyword>
<proteinExistence type="predicted"/>
<feature type="chain" id="PRO_5042543660" evidence="5">
    <location>
        <begin position="20"/>
        <end position="354"/>
    </location>
</feature>
<protein>
    <submittedName>
        <fullName evidence="8">Glutamate receptor ionotropic, kainate 1-like</fullName>
    </submittedName>
</protein>
<evidence type="ECO:0000256" key="4">
    <source>
        <dbReference type="ARBA" id="ARBA00023136"/>
    </source>
</evidence>
<keyword evidence="4" id="KW-0472">Membrane</keyword>
<evidence type="ECO:0000256" key="1">
    <source>
        <dbReference type="ARBA" id="ARBA00004370"/>
    </source>
</evidence>
<dbReference type="KEGG" id="csol:105366970"/>
<dbReference type="SUPFAM" id="SSF53822">
    <property type="entry name" value="Periplasmic binding protein-like I"/>
    <property type="match status" value="1"/>
</dbReference>
<keyword evidence="7" id="KW-1185">Reference proteome</keyword>
<dbReference type="Pfam" id="PF01094">
    <property type="entry name" value="ANF_receptor"/>
    <property type="match status" value="1"/>
</dbReference>
<evidence type="ECO:0000256" key="3">
    <source>
        <dbReference type="ARBA" id="ARBA00022989"/>
    </source>
</evidence>
<evidence type="ECO:0000256" key="2">
    <source>
        <dbReference type="ARBA" id="ARBA00022692"/>
    </source>
</evidence>
<feature type="non-terminal residue" evidence="8">
    <location>
        <position position="354"/>
    </location>
</feature>
<dbReference type="InterPro" id="IPR015683">
    <property type="entry name" value="Ionotropic_Glu_rcpt"/>
</dbReference>
<reference evidence="8" key="1">
    <citation type="submission" date="2025-08" db="UniProtKB">
        <authorList>
            <consortium name="RefSeq"/>
        </authorList>
    </citation>
    <scope>IDENTIFICATION</scope>
</reference>
<dbReference type="Proteomes" id="UP000695007">
    <property type="component" value="Unplaced"/>
</dbReference>
<feature type="domain" description="Receptor ligand binding region" evidence="6">
    <location>
        <begin position="38"/>
        <end position="354"/>
    </location>
</feature>